<proteinExistence type="predicted"/>
<sequence length="83" mass="8346">MGEGGADVAGEMAETAGNVGRREREWGGIQNESRPLRACVRTGRAEEWGGDVGAQHGRSGARRTAGNGGGGVGGFDGSGGSRM</sequence>
<dbReference type="EMBL" id="AP005310">
    <property type="protein sequence ID" value="BAD23267.1"/>
    <property type="molecule type" value="Genomic_DNA"/>
</dbReference>
<accession>Q6K5T5</accession>
<feature type="compositionally biased region" description="Gly residues" evidence="1">
    <location>
        <begin position="66"/>
        <end position="83"/>
    </location>
</feature>
<evidence type="ECO:0000256" key="1">
    <source>
        <dbReference type="SAM" id="MobiDB-lite"/>
    </source>
</evidence>
<dbReference type="Proteomes" id="UP000000763">
    <property type="component" value="Chromosome 2"/>
</dbReference>
<evidence type="ECO:0000313" key="3">
    <source>
        <dbReference type="Proteomes" id="UP000000763"/>
    </source>
</evidence>
<name>Q6K5T5_ORYSJ</name>
<protein>
    <submittedName>
        <fullName evidence="2">Uncharacterized protein</fullName>
    </submittedName>
</protein>
<dbReference type="AlphaFoldDB" id="Q6K5T5"/>
<feature type="region of interest" description="Disordered" evidence="1">
    <location>
        <begin position="49"/>
        <end position="83"/>
    </location>
</feature>
<gene>
    <name evidence="2" type="primary">P0477B05.28</name>
</gene>
<reference evidence="3" key="2">
    <citation type="journal article" date="2008" name="Nucleic Acids Res.">
        <title>The rice annotation project database (RAP-DB): 2008 update.</title>
        <authorList>
            <consortium name="The rice annotation project (RAP)"/>
        </authorList>
    </citation>
    <scope>GENOME REANNOTATION</scope>
    <source>
        <strain evidence="3">cv. Nipponbare</strain>
    </source>
</reference>
<reference evidence="3" key="1">
    <citation type="journal article" date="2005" name="Nature">
        <title>The map-based sequence of the rice genome.</title>
        <authorList>
            <consortium name="International rice genome sequencing project (IRGSP)"/>
            <person name="Matsumoto T."/>
            <person name="Wu J."/>
            <person name="Kanamori H."/>
            <person name="Katayose Y."/>
            <person name="Fujisawa M."/>
            <person name="Namiki N."/>
            <person name="Mizuno H."/>
            <person name="Yamamoto K."/>
            <person name="Antonio B.A."/>
            <person name="Baba T."/>
            <person name="Sakata K."/>
            <person name="Nagamura Y."/>
            <person name="Aoki H."/>
            <person name="Arikawa K."/>
            <person name="Arita K."/>
            <person name="Bito T."/>
            <person name="Chiden Y."/>
            <person name="Fujitsuka N."/>
            <person name="Fukunaka R."/>
            <person name="Hamada M."/>
            <person name="Harada C."/>
            <person name="Hayashi A."/>
            <person name="Hijishita S."/>
            <person name="Honda M."/>
            <person name="Hosokawa S."/>
            <person name="Ichikawa Y."/>
            <person name="Idonuma A."/>
            <person name="Iijima M."/>
            <person name="Ikeda M."/>
            <person name="Ikeno M."/>
            <person name="Ito K."/>
            <person name="Ito S."/>
            <person name="Ito T."/>
            <person name="Ito Y."/>
            <person name="Ito Y."/>
            <person name="Iwabuchi A."/>
            <person name="Kamiya K."/>
            <person name="Karasawa W."/>
            <person name="Kurita K."/>
            <person name="Katagiri S."/>
            <person name="Kikuta A."/>
            <person name="Kobayashi H."/>
            <person name="Kobayashi N."/>
            <person name="Machita K."/>
            <person name="Maehara T."/>
            <person name="Masukawa M."/>
            <person name="Mizubayashi T."/>
            <person name="Mukai Y."/>
            <person name="Nagasaki H."/>
            <person name="Nagata Y."/>
            <person name="Naito S."/>
            <person name="Nakashima M."/>
            <person name="Nakama Y."/>
            <person name="Nakamichi Y."/>
            <person name="Nakamura M."/>
            <person name="Meguro A."/>
            <person name="Negishi M."/>
            <person name="Ohta I."/>
            <person name="Ohta T."/>
            <person name="Okamoto M."/>
            <person name="Ono N."/>
            <person name="Saji S."/>
            <person name="Sakaguchi M."/>
            <person name="Sakai K."/>
            <person name="Shibata M."/>
            <person name="Shimokawa T."/>
            <person name="Song J."/>
            <person name="Takazaki Y."/>
            <person name="Terasawa K."/>
            <person name="Tsugane M."/>
            <person name="Tsuji K."/>
            <person name="Ueda S."/>
            <person name="Waki K."/>
            <person name="Yamagata H."/>
            <person name="Yamamoto M."/>
            <person name="Yamamoto S."/>
            <person name="Yamane H."/>
            <person name="Yoshiki S."/>
            <person name="Yoshihara R."/>
            <person name="Yukawa K."/>
            <person name="Zhong H."/>
            <person name="Yano M."/>
            <person name="Yuan Q."/>
            <person name="Ouyang S."/>
            <person name="Liu J."/>
            <person name="Jones K.M."/>
            <person name="Gansberger K."/>
            <person name="Moffat K."/>
            <person name="Hill J."/>
            <person name="Bera J."/>
            <person name="Fadrosh D."/>
            <person name="Jin S."/>
            <person name="Johri S."/>
            <person name="Kim M."/>
            <person name="Overton L."/>
            <person name="Reardon M."/>
            <person name="Tsitrin T."/>
            <person name="Vuong H."/>
            <person name="Weaver B."/>
            <person name="Ciecko A."/>
            <person name="Tallon L."/>
            <person name="Jackson J."/>
            <person name="Pai G."/>
            <person name="Aken S.V."/>
            <person name="Utterback T."/>
            <person name="Reidmuller S."/>
            <person name="Feldblyum T."/>
            <person name="Hsiao J."/>
            <person name="Zismann V."/>
            <person name="Iobst S."/>
            <person name="de Vazeille A.R."/>
            <person name="Buell C.R."/>
            <person name="Ying K."/>
            <person name="Li Y."/>
            <person name="Lu T."/>
            <person name="Huang Y."/>
            <person name="Zhao Q."/>
            <person name="Feng Q."/>
            <person name="Zhang L."/>
            <person name="Zhu J."/>
            <person name="Weng Q."/>
            <person name="Mu J."/>
            <person name="Lu Y."/>
            <person name="Fan D."/>
            <person name="Liu Y."/>
            <person name="Guan J."/>
            <person name="Zhang Y."/>
            <person name="Yu S."/>
            <person name="Liu X."/>
            <person name="Zhang Y."/>
            <person name="Hong G."/>
            <person name="Han B."/>
            <person name="Choisne N."/>
            <person name="Demange N."/>
            <person name="Orjeda G."/>
            <person name="Samain S."/>
            <person name="Cattolico L."/>
            <person name="Pelletier E."/>
            <person name="Couloux A."/>
            <person name="Segurens B."/>
            <person name="Wincker P."/>
            <person name="D'Hont A."/>
            <person name="Scarpelli C."/>
            <person name="Weissenbach J."/>
            <person name="Salanoubat M."/>
            <person name="Quetier F."/>
            <person name="Yu Y."/>
            <person name="Kim H.R."/>
            <person name="Rambo T."/>
            <person name="Currie J."/>
            <person name="Collura K."/>
            <person name="Luo M."/>
            <person name="Yang T."/>
            <person name="Ammiraju J.S.S."/>
            <person name="Engler F."/>
            <person name="Soderlund C."/>
            <person name="Wing R.A."/>
            <person name="Palmer L.E."/>
            <person name="de la Bastide M."/>
            <person name="Spiegel L."/>
            <person name="Nascimento L."/>
            <person name="Zutavern T."/>
            <person name="O'Shaughnessy A."/>
            <person name="Dike S."/>
            <person name="Dedhia N."/>
            <person name="Preston R."/>
            <person name="Balija V."/>
            <person name="McCombie W.R."/>
            <person name="Chow T."/>
            <person name="Chen H."/>
            <person name="Chung M."/>
            <person name="Chen C."/>
            <person name="Shaw J."/>
            <person name="Wu H."/>
            <person name="Hsiao K."/>
            <person name="Chao Y."/>
            <person name="Chu M."/>
            <person name="Cheng C."/>
            <person name="Hour A."/>
            <person name="Lee P."/>
            <person name="Lin S."/>
            <person name="Lin Y."/>
            <person name="Liou J."/>
            <person name="Liu S."/>
            <person name="Hsing Y."/>
            <person name="Raghuvanshi S."/>
            <person name="Mohanty A."/>
            <person name="Bharti A.K."/>
            <person name="Gaur A."/>
            <person name="Gupta V."/>
            <person name="Kumar D."/>
            <person name="Ravi V."/>
            <person name="Vij S."/>
            <person name="Kapur A."/>
            <person name="Khurana P."/>
            <person name="Khurana P."/>
            <person name="Khurana J.P."/>
            <person name="Tyagi A.K."/>
            <person name="Gaikwad K."/>
            <person name="Singh A."/>
            <person name="Dalal V."/>
            <person name="Srivastava S."/>
            <person name="Dixit A."/>
            <person name="Pal A.K."/>
            <person name="Ghazi I.A."/>
            <person name="Yadav M."/>
            <person name="Pandit A."/>
            <person name="Bhargava A."/>
            <person name="Sureshbabu K."/>
            <person name="Batra K."/>
            <person name="Sharma T.R."/>
            <person name="Mohapatra T."/>
            <person name="Singh N.K."/>
            <person name="Messing J."/>
            <person name="Nelson A.B."/>
            <person name="Fuks G."/>
            <person name="Kavchok S."/>
            <person name="Keizer G."/>
            <person name="Linton E."/>
            <person name="Llaca V."/>
            <person name="Song R."/>
            <person name="Tanyolac B."/>
            <person name="Young S."/>
            <person name="Ho-Il K."/>
            <person name="Hahn J.H."/>
            <person name="Sangsakoo G."/>
            <person name="Vanavichit A."/>
            <person name="de Mattos Luiz.A.T."/>
            <person name="Zimmer P.D."/>
            <person name="Malone G."/>
            <person name="Dellagostin O."/>
            <person name="de Oliveira A.C."/>
            <person name="Bevan M."/>
            <person name="Bancroft I."/>
            <person name="Minx P."/>
            <person name="Cordum H."/>
            <person name="Wilson R."/>
            <person name="Cheng Z."/>
            <person name="Jin W."/>
            <person name="Jiang J."/>
            <person name="Leong S.A."/>
            <person name="Iwama H."/>
            <person name="Gojobori T."/>
            <person name="Itoh T."/>
            <person name="Niimura Y."/>
            <person name="Fujii Y."/>
            <person name="Habara T."/>
            <person name="Sakai H."/>
            <person name="Sato Y."/>
            <person name="Wilson G."/>
            <person name="Kumar K."/>
            <person name="McCouch S."/>
            <person name="Juretic N."/>
            <person name="Hoen D."/>
            <person name="Wright S."/>
            <person name="Bruskiewich R."/>
            <person name="Bureau T."/>
            <person name="Miyao A."/>
            <person name="Hirochika H."/>
            <person name="Nishikawa T."/>
            <person name="Kadowaki K."/>
            <person name="Sugiura M."/>
            <person name="Burr B."/>
            <person name="Sasaki T."/>
        </authorList>
    </citation>
    <scope>NUCLEOTIDE SEQUENCE [LARGE SCALE GENOMIC DNA]</scope>
    <source>
        <strain evidence="3">cv. Nipponbare</strain>
    </source>
</reference>
<evidence type="ECO:0000313" key="2">
    <source>
        <dbReference type="EMBL" id="BAD23267.1"/>
    </source>
</evidence>
<organism evidence="2 3">
    <name type="scientific">Oryza sativa subsp. japonica</name>
    <name type="common">Rice</name>
    <dbReference type="NCBI Taxonomy" id="39947"/>
    <lineage>
        <taxon>Eukaryota</taxon>
        <taxon>Viridiplantae</taxon>
        <taxon>Streptophyta</taxon>
        <taxon>Embryophyta</taxon>
        <taxon>Tracheophyta</taxon>
        <taxon>Spermatophyta</taxon>
        <taxon>Magnoliopsida</taxon>
        <taxon>Liliopsida</taxon>
        <taxon>Poales</taxon>
        <taxon>Poaceae</taxon>
        <taxon>BOP clade</taxon>
        <taxon>Oryzoideae</taxon>
        <taxon>Oryzeae</taxon>
        <taxon>Oryzinae</taxon>
        <taxon>Oryza</taxon>
        <taxon>Oryza sativa</taxon>
    </lineage>
</organism>
<feature type="region of interest" description="Disordered" evidence="1">
    <location>
        <begin position="1"/>
        <end position="30"/>
    </location>
</feature>